<dbReference type="SMART" id="SM00369">
    <property type="entry name" value="LRR_TYP"/>
    <property type="match status" value="4"/>
</dbReference>
<keyword evidence="5" id="KW-1185">Reference proteome</keyword>
<gene>
    <name evidence="4" type="ORF">EDC05_004925</name>
</gene>
<dbReference type="PANTHER" id="PTHR48051">
    <property type="match status" value="1"/>
</dbReference>
<name>A0ABQ8PHI1_9FUNG</name>
<dbReference type="PROSITE" id="PS51450">
    <property type="entry name" value="LRR"/>
    <property type="match status" value="1"/>
</dbReference>
<evidence type="ECO:0000313" key="4">
    <source>
        <dbReference type="EMBL" id="KAJ1989061.1"/>
    </source>
</evidence>
<sequence>MEYEHHDVRLPLPNVAAENDRMVDLSNRCLSALLPDIGLCAAHMTRVDLSNNALKELPYEIGHLRQLQWINVSNNSLELLPPTIAFWQHLHTMNASGNHLTDIPTAVRHLDKLAVLNLANNRLTCVPAGLWKLRSLCLLDLSYNQIDVLPARIFLQGGVAAPNRGTLESILLDGCPLPEYAQQYEKPRKAALLQIKSNLLGYNDGIDPNFHAATSTKPPERLSLGRRMLNTLARKKSHANGAANRMSLPEKTKPKAHLAQHIDDAEITTGVGSLWAIWQHFEDDIVAV</sequence>
<dbReference type="SMART" id="SM00364">
    <property type="entry name" value="LRR_BAC"/>
    <property type="match status" value="4"/>
</dbReference>
<dbReference type="InterPro" id="IPR032675">
    <property type="entry name" value="LRR_dom_sf"/>
</dbReference>
<evidence type="ECO:0000313" key="5">
    <source>
        <dbReference type="Proteomes" id="UP001151295"/>
    </source>
</evidence>
<evidence type="ECO:0008006" key="6">
    <source>
        <dbReference type="Google" id="ProtNLM"/>
    </source>
</evidence>
<evidence type="ECO:0000256" key="3">
    <source>
        <dbReference type="SAM" id="MobiDB-lite"/>
    </source>
</evidence>
<proteinExistence type="predicted"/>
<feature type="region of interest" description="Disordered" evidence="3">
    <location>
        <begin position="236"/>
        <end position="256"/>
    </location>
</feature>
<dbReference type="InterPro" id="IPR003591">
    <property type="entry name" value="Leu-rich_rpt_typical-subtyp"/>
</dbReference>
<dbReference type="Proteomes" id="UP001151295">
    <property type="component" value="Unassembled WGS sequence"/>
</dbReference>
<evidence type="ECO:0000256" key="2">
    <source>
        <dbReference type="ARBA" id="ARBA00022737"/>
    </source>
</evidence>
<dbReference type="Pfam" id="PF00560">
    <property type="entry name" value="LRR_1"/>
    <property type="match status" value="1"/>
</dbReference>
<evidence type="ECO:0000256" key="1">
    <source>
        <dbReference type="ARBA" id="ARBA00022614"/>
    </source>
</evidence>
<organism evidence="4 5">
    <name type="scientific">Coemansia umbellata</name>
    <dbReference type="NCBI Taxonomy" id="1424467"/>
    <lineage>
        <taxon>Eukaryota</taxon>
        <taxon>Fungi</taxon>
        <taxon>Fungi incertae sedis</taxon>
        <taxon>Zoopagomycota</taxon>
        <taxon>Kickxellomycotina</taxon>
        <taxon>Kickxellomycetes</taxon>
        <taxon>Kickxellales</taxon>
        <taxon>Kickxellaceae</taxon>
        <taxon>Coemansia</taxon>
    </lineage>
</organism>
<dbReference type="InterPro" id="IPR001611">
    <property type="entry name" value="Leu-rich_rpt"/>
</dbReference>
<dbReference type="Pfam" id="PF13855">
    <property type="entry name" value="LRR_8"/>
    <property type="match status" value="1"/>
</dbReference>
<dbReference type="EMBL" id="JANBQD010000078">
    <property type="protein sequence ID" value="KAJ1989061.1"/>
    <property type="molecule type" value="Genomic_DNA"/>
</dbReference>
<dbReference type="InterPro" id="IPR050216">
    <property type="entry name" value="LRR_domain-containing"/>
</dbReference>
<keyword evidence="2" id="KW-0677">Repeat</keyword>
<dbReference type="SUPFAM" id="SSF52058">
    <property type="entry name" value="L domain-like"/>
    <property type="match status" value="1"/>
</dbReference>
<protein>
    <recommendedName>
        <fullName evidence="6">L domain-like protein</fullName>
    </recommendedName>
</protein>
<reference evidence="4" key="1">
    <citation type="submission" date="2022-07" db="EMBL/GenBank/DDBJ databases">
        <title>Phylogenomic reconstructions and comparative analyses of Kickxellomycotina fungi.</title>
        <authorList>
            <person name="Reynolds N.K."/>
            <person name="Stajich J.E."/>
            <person name="Barry K."/>
            <person name="Grigoriev I.V."/>
            <person name="Crous P."/>
            <person name="Smith M.E."/>
        </authorList>
    </citation>
    <scope>NUCLEOTIDE SEQUENCE</scope>
    <source>
        <strain evidence="4">BCRC 34882</strain>
    </source>
</reference>
<dbReference type="PANTHER" id="PTHR48051:SF1">
    <property type="entry name" value="RAS SUPPRESSOR PROTEIN 1"/>
    <property type="match status" value="1"/>
</dbReference>
<keyword evidence="1" id="KW-0433">Leucine-rich repeat</keyword>
<dbReference type="Gene3D" id="3.80.10.10">
    <property type="entry name" value="Ribonuclease Inhibitor"/>
    <property type="match status" value="1"/>
</dbReference>
<comment type="caution">
    <text evidence="4">The sequence shown here is derived from an EMBL/GenBank/DDBJ whole genome shotgun (WGS) entry which is preliminary data.</text>
</comment>
<accession>A0ABQ8PHI1</accession>